<evidence type="ECO:0000256" key="4">
    <source>
        <dbReference type="ARBA" id="ARBA00022842"/>
    </source>
</evidence>
<feature type="domain" description="Peptidase A2" evidence="8">
    <location>
        <begin position="161"/>
        <end position="175"/>
    </location>
</feature>
<dbReference type="EMBL" id="HAEA01001126">
    <property type="protein sequence ID" value="SBQ29606.1"/>
    <property type="molecule type" value="Transcribed_RNA"/>
</dbReference>
<dbReference type="InterPro" id="IPR036691">
    <property type="entry name" value="Endo/exonu/phosph_ase_sf"/>
</dbReference>
<dbReference type="SUPFAM" id="SSF56219">
    <property type="entry name" value="DNase I-like"/>
    <property type="match status" value="1"/>
</dbReference>
<dbReference type="GO" id="GO:0015074">
    <property type="term" value="P:DNA integration"/>
    <property type="evidence" value="ECO:0007669"/>
    <property type="project" value="UniProtKB-KW"/>
</dbReference>
<dbReference type="InterPro" id="IPR001969">
    <property type="entry name" value="Aspartic_peptidase_AS"/>
</dbReference>
<dbReference type="Gene3D" id="2.40.70.10">
    <property type="entry name" value="Acid Proteases"/>
    <property type="match status" value="1"/>
</dbReference>
<dbReference type="SUPFAM" id="SSF50630">
    <property type="entry name" value="Acid proteases"/>
    <property type="match status" value="1"/>
</dbReference>
<keyword evidence="3" id="KW-0378">Hydrolase</keyword>
<dbReference type="InterPro" id="IPR000477">
    <property type="entry name" value="RT_dom"/>
</dbReference>
<dbReference type="EC" id="3.1.26.4" evidence="2"/>
<evidence type="ECO:0000256" key="3">
    <source>
        <dbReference type="ARBA" id="ARBA00022801"/>
    </source>
</evidence>
<evidence type="ECO:0000256" key="7">
    <source>
        <dbReference type="SAM" id="MobiDB-lite"/>
    </source>
</evidence>
<dbReference type="InterPro" id="IPR021109">
    <property type="entry name" value="Peptidase_aspartic_dom_sf"/>
</dbReference>
<dbReference type="InterPro" id="IPR043502">
    <property type="entry name" value="DNA/RNA_pol_sf"/>
</dbReference>
<evidence type="ECO:0000256" key="1">
    <source>
        <dbReference type="ARBA" id="ARBA00010879"/>
    </source>
</evidence>
<dbReference type="FunFam" id="3.30.70.270:FF:000023">
    <property type="entry name" value="Pol"/>
    <property type="match status" value="1"/>
</dbReference>
<evidence type="ECO:0000259" key="8">
    <source>
        <dbReference type="PROSITE" id="PS50175"/>
    </source>
</evidence>
<organism evidence="10">
    <name type="scientific">Nothobranchius kadleci</name>
    <name type="common">African annual killifish</name>
    <dbReference type="NCBI Taxonomy" id="1051664"/>
    <lineage>
        <taxon>Eukaryota</taxon>
        <taxon>Metazoa</taxon>
        <taxon>Chordata</taxon>
        <taxon>Craniata</taxon>
        <taxon>Vertebrata</taxon>
        <taxon>Euteleostomi</taxon>
        <taxon>Actinopterygii</taxon>
        <taxon>Neopterygii</taxon>
        <taxon>Teleostei</taxon>
        <taxon>Neoteleostei</taxon>
        <taxon>Acanthomorphata</taxon>
        <taxon>Ovalentaria</taxon>
        <taxon>Atherinomorphae</taxon>
        <taxon>Cyprinodontiformes</taxon>
        <taxon>Nothobranchiidae</taxon>
        <taxon>Nothobranchius</taxon>
    </lineage>
</organism>
<dbReference type="PROSITE" id="PS50878">
    <property type="entry name" value="RT_POL"/>
    <property type="match status" value="2"/>
</dbReference>
<reference evidence="10" key="2">
    <citation type="submission" date="2016-06" db="EMBL/GenBank/DDBJ databases">
        <title>The genome of a short-lived fish provides insights into sex chromosome evolution and the genetic control of aging.</title>
        <authorList>
            <person name="Reichwald K."/>
            <person name="Felder M."/>
            <person name="Petzold A."/>
            <person name="Koch P."/>
            <person name="Groth M."/>
            <person name="Platzer M."/>
        </authorList>
    </citation>
    <scope>NUCLEOTIDE SEQUENCE</scope>
    <source>
        <tissue evidence="10">Brain</tissue>
    </source>
</reference>
<reference evidence="10" key="1">
    <citation type="submission" date="2016-05" db="EMBL/GenBank/DDBJ databases">
        <authorList>
            <person name="Lavstsen T."/>
            <person name="Jespersen J.S."/>
        </authorList>
    </citation>
    <scope>NUCLEOTIDE SEQUENCE</scope>
    <source>
        <tissue evidence="10">Brain</tissue>
    </source>
</reference>
<feature type="compositionally biased region" description="Polar residues" evidence="7">
    <location>
        <begin position="88"/>
        <end position="107"/>
    </location>
</feature>
<dbReference type="Gene3D" id="3.10.20.370">
    <property type="match status" value="1"/>
</dbReference>
<dbReference type="GO" id="GO:0006508">
    <property type="term" value="P:proteolysis"/>
    <property type="evidence" value="ECO:0007669"/>
    <property type="project" value="InterPro"/>
</dbReference>
<dbReference type="CDD" id="cd00303">
    <property type="entry name" value="retropepsin_like"/>
    <property type="match status" value="1"/>
</dbReference>
<dbReference type="PROSITE" id="PS00141">
    <property type="entry name" value="ASP_PROTEASE"/>
    <property type="match status" value="1"/>
</dbReference>
<feature type="domain" description="Reverse transcriptase" evidence="9">
    <location>
        <begin position="1411"/>
        <end position="1686"/>
    </location>
</feature>
<dbReference type="Pfam" id="PF17919">
    <property type="entry name" value="RT_RNaseH_2"/>
    <property type="match status" value="1"/>
</dbReference>
<feature type="domain" description="Reverse transcriptase" evidence="9">
    <location>
        <begin position="392"/>
        <end position="571"/>
    </location>
</feature>
<gene>
    <name evidence="10" type="primary">BX005380.2</name>
</gene>
<dbReference type="Gene3D" id="3.60.10.10">
    <property type="entry name" value="Endonuclease/exonuclease/phosphatase"/>
    <property type="match status" value="1"/>
</dbReference>
<proteinExistence type="inferred from homology"/>
<dbReference type="GO" id="GO:0004190">
    <property type="term" value="F:aspartic-type endopeptidase activity"/>
    <property type="evidence" value="ECO:0007669"/>
    <property type="project" value="InterPro"/>
</dbReference>
<name>A0A1A8D8F2_NOTKA</name>
<dbReference type="CDD" id="cd01647">
    <property type="entry name" value="RT_LTR"/>
    <property type="match status" value="1"/>
</dbReference>
<accession>A0A1A8D8F2</accession>
<dbReference type="InterPro" id="IPR041577">
    <property type="entry name" value="RT_RNaseH_2"/>
</dbReference>
<dbReference type="Gene3D" id="3.30.70.270">
    <property type="match status" value="2"/>
</dbReference>
<dbReference type="PANTHER" id="PTHR33064">
    <property type="entry name" value="POL PROTEIN"/>
    <property type="match status" value="1"/>
</dbReference>
<dbReference type="InterPro" id="IPR051320">
    <property type="entry name" value="Viral_Replic_Matur_Polypro"/>
</dbReference>
<dbReference type="Pfam" id="PF00078">
    <property type="entry name" value="RVT_1"/>
    <property type="match status" value="2"/>
</dbReference>
<dbReference type="PANTHER" id="PTHR33064:SF37">
    <property type="entry name" value="RIBONUCLEASE H"/>
    <property type="match status" value="1"/>
</dbReference>
<dbReference type="InterPro" id="IPR043128">
    <property type="entry name" value="Rev_trsase/Diguanyl_cyclase"/>
</dbReference>
<comment type="similarity">
    <text evidence="1">Belongs to the beta type-B retroviral polymerase family. HERV class-II K(HML-2) pol subfamily.</text>
</comment>
<evidence type="ECO:0000256" key="6">
    <source>
        <dbReference type="ARBA" id="ARBA00022908"/>
    </source>
</evidence>
<dbReference type="GO" id="GO:0003723">
    <property type="term" value="F:RNA binding"/>
    <property type="evidence" value="ECO:0007669"/>
    <property type="project" value="UniProtKB-KW"/>
</dbReference>
<dbReference type="CDD" id="cd01650">
    <property type="entry name" value="RT_nLTR_like"/>
    <property type="match status" value="1"/>
</dbReference>
<keyword evidence="6" id="KW-0229">DNA integration</keyword>
<dbReference type="PROSITE" id="PS50175">
    <property type="entry name" value="ASP_PROT_RETROV"/>
    <property type="match status" value="1"/>
</dbReference>
<evidence type="ECO:0000256" key="2">
    <source>
        <dbReference type="ARBA" id="ARBA00012180"/>
    </source>
</evidence>
<sequence length="1839" mass="203718">MDSEETMQLTSQLQAAMQSALLPMVQSAFLPMMTEMKNMMNMICALQKDGEDVKQFMRDSQATRAAGPGLPEKPQNETGMLQVDVFTGSDSQENNNTSKESDNTSPVVPSVAMLGDEPADDDRSTTTTTAVTEKILLAPLVVRKGSNRPAVEVTVNQRHRCVALLDTGADISLISGALYSSMCEQRGEDSSPPTLISRPKDFGEFYGAPSSAAATTEVNISIGGMSFKHLVYINEEMRMPMLIGLDCLQRLDAGISGASGRLFARVWEPKPCKPWPDTGGRPSVTCLSQGYAISTSPPLSKPPGRPPELLSQIEKVIDQADALTNEVERDKLRQLLLKYQDFLSLDSLDCGLTTIHEVRIPTRPDAPPSFVRQYKIPLASIAPVQEIIDSLLANGVIRPCNSTYSAPLWPVLKPNGKWRLTIDYRQLNKQVPLSRWPMARLEQELPKVKDAKYFSTLDIASGFWTIPVHESDQHKLAFSFANRQYTFTRCPFGYSNSPAEFNIFLNKACPDARERGTLIYVYDILVRQRTLDDHLSELDHVMGQLAAAGAKISLAKGQWCRSQVQYVGLLVGPQGVQPQLGRIQGVATITPPTNVSELRSFLGVCNYSRQFVEHYADIARPLTNLLKKDVAFEWAEQHQQAMNDLKAAMCSAPCLALPDCDKEFHLEVGFSAHCLSAGLYQIHDCDRRVVAYASKLLSGPELKHSDCEKALLSTMWAVKHFSSYIGGQKIIVIETQHRPVTFFPLPVGNKMAPVLGLAAVTGHFFKLFSTNLLFSTLLLSAILFSSVPATISYDRQTLLCFRSFTITQDAPRMYHPVCLPEWRTGPEPNDGPELRASGYVYPVPGKRRRKRGKRAGIQVRIRLLLKRGLSSKHRRDLLASCPLFGDLSATSTFPPGRFAAWFIRPSFLRSVYPHSSVVSPPVPSISGFYKHRGSNPANLRPLTPAVSVVSDSSTSLSMALLNTRSVNNKSFLLNDLILSKNLDFLFLTEVWQQTSDYSGLIELCPSGYSFLSQPRGSGRGGGLAVVFRDHLPCSSTTSGHFASFELQLIKVGRKDPFYCAVVYRPPGPNSSFLQEFSDFLSSTVKLSRLVIVGDFNIHVDDPSDHFAMNFSSLMDSFSFTQHVSGPTHTRGHTLDLVFTLSLNADSVCPEDVYISDHHCIFFNLSVSASPPPARRMVSSRFLNESTASNFSAAFDPPCSSDNDPDSLTSQFNEHCLSILDNICPVRTRSVPAVNPTPWFNDSLRSLKRQCRKIERLWKKTHLHVHLLHLKDLLTSFNSAVRDARVSYFSNLVSQSKGNPKVLFNTISSIVSPASPTASIHSVADCENFLSFFVDKVNKVRSSISPSALSLPLPTPTRPIILDSFAPVSLPELTKLVNSMKTSACPLHILPSSLFKSAFQSIGPSVLSIINASLVSGQVPAYFKNAVIHPLLKKPSLDPSLHSSFRPISKLPFISKILEKVVAKQLTAALDEHNIYDSFQSGFRRAHSTETALLRVSNDLLTHSDAGDCSVLVLLDLTAAFDTVDHHLLLERLRDWVGLSGSALEWFSSYLSERSFSVAVSKFRSSTTSLTHGVPQGSVLGPLLFLLYLLPLQHILSSFKGISYHLYADDIQLYISFKPHEMSKLQLLHTCLDSIKTWMAGSFLQLNEDKTEILICAPDKLVPKVRDSLGQLASHTKPSVRNLGVTFDPALTLDSHVSSLVRSSFFHLRNIAKLSPILSRSELETVLHTFISSRLDYCNSLFTCLSRTSLNRLQVVQNACARLLTKSSKHTHITPLLLQLHWLPVNFRVHFKILVLVYRALHGQAPSYIGDLLSPYTPSRSLRSSDQSLLVVQHQAKDQR</sequence>
<evidence type="ECO:0000313" key="10">
    <source>
        <dbReference type="EMBL" id="SBQ29606.1"/>
    </source>
</evidence>
<dbReference type="InterPro" id="IPR001995">
    <property type="entry name" value="Peptidase_A2_cat"/>
</dbReference>
<evidence type="ECO:0000256" key="5">
    <source>
        <dbReference type="ARBA" id="ARBA00022884"/>
    </source>
</evidence>
<dbReference type="InterPro" id="IPR005135">
    <property type="entry name" value="Endo/exonuclease/phosphatase"/>
</dbReference>
<keyword evidence="4" id="KW-0460">Magnesium</keyword>
<dbReference type="GO" id="GO:0004523">
    <property type="term" value="F:RNA-DNA hybrid ribonuclease activity"/>
    <property type="evidence" value="ECO:0007669"/>
    <property type="project" value="UniProtKB-EC"/>
</dbReference>
<protein>
    <recommendedName>
        <fullName evidence="2">ribonuclease H</fullName>
        <ecNumber evidence="2">3.1.26.4</ecNumber>
    </recommendedName>
</protein>
<dbReference type="Gene3D" id="3.10.10.10">
    <property type="entry name" value="HIV Type 1 Reverse Transcriptase, subunit A, domain 1"/>
    <property type="match status" value="1"/>
</dbReference>
<dbReference type="Pfam" id="PF03372">
    <property type="entry name" value="Exo_endo_phos"/>
    <property type="match status" value="1"/>
</dbReference>
<evidence type="ECO:0000259" key="9">
    <source>
        <dbReference type="PROSITE" id="PS50878"/>
    </source>
</evidence>
<keyword evidence="5" id="KW-0694">RNA-binding</keyword>
<dbReference type="SUPFAM" id="SSF56672">
    <property type="entry name" value="DNA/RNA polymerases"/>
    <property type="match status" value="2"/>
</dbReference>
<feature type="region of interest" description="Disordered" evidence="7">
    <location>
        <begin position="88"/>
        <end position="128"/>
    </location>
</feature>